<dbReference type="eggNOG" id="COG2333">
    <property type="taxonomic scope" value="Bacteria"/>
</dbReference>
<dbReference type="InterPro" id="IPR001279">
    <property type="entry name" value="Metallo-B-lactamas"/>
</dbReference>
<evidence type="ECO:0000259" key="1">
    <source>
        <dbReference type="Pfam" id="PF00753"/>
    </source>
</evidence>
<dbReference type="Gene3D" id="3.60.15.10">
    <property type="entry name" value="Ribonuclease Z/Hydroxyacylglutathione hydrolase-like"/>
    <property type="match status" value="1"/>
</dbReference>
<evidence type="ECO:0000313" key="3">
    <source>
        <dbReference type="Proteomes" id="UP000005496"/>
    </source>
</evidence>
<accession>D6SJZ1</accession>
<comment type="caution">
    <text evidence="2">The sequence shown here is derived from an EMBL/GenBank/DDBJ whole genome shotgun (WGS) entry which is preliminary data.</text>
</comment>
<keyword evidence="3" id="KW-1185">Reference proteome</keyword>
<dbReference type="PANTHER" id="PTHR30619">
    <property type="entry name" value="DNA INTERNALIZATION/COMPETENCE PROTEIN COMEC/REC2"/>
    <property type="match status" value="1"/>
</dbReference>
<dbReference type="OrthoDB" id="292594at2"/>
<dbReference type="InterPro" id="IPR036866">
    <property type="entry name" value="RibonucZ/Hydroxyglut_hydro"/>
</dbReference>
<dbReference type="InterPro" id="IPR052159">
    <property type="entry name" value="Competence_DNA_uptake"/>
</dbReference>
<dbReference type="EMBL" id="ACJN02000001">
    <property type="protein sequence ID" value="EFI36194.1"/>
    <property type="molecule type" value="Genomic_DNA"/>
</dbReference>
<reference evidence="2" key="1">
    <citation type="submission" date="2010-05" db="EMBL/GenBank/DDBJ databases">
        <title>The draft genome of Desulfonatronospira thiodismutans ASO3-1.</title>
        <authorList>
            <consortium name="US DOE Joint Genome Institute (JGI-PGF)"/>
            <person name="Lucas S."/>
            <person name="Copeland A."/>
            <person name="Lapidus A."/>
            <person name="Cheng J.-F."/>
            <person name="Bruce D."/>
            <person name="Goodwin L."/>
            <person name="Pitluck S."/>
            <person name="Chertkov O."/>
            <person name="Brettin T."/>
            <person name="Detter J.C."/>
            <person name="Han C."/>
            <person name="Land M.L."/>
            <person name="Hauser L."/>
            <person name="Kyrpides N."/>
            <person name="Mikhailova N."/>
            <person name="Muyzer G."/>
            <person name="Woyke T."/>
        </authorList>
    </citation>
    <scope>NUCLEOTIDE SEQUENCE [LARGE SCALE GENOMIC DNA]</scope>
    <source>
        <strain evidence="2">ASO3-1</strain>
    </source>
</reference>
<dbReference type="Pfam" id="PF00753">
    <property type="entry name" value="Lactamase_B"/>
    <property type="match status" value="1"/>
</dbReference>
<protein>
    <recommendedName>
        <fullName evidence="1">Metallo-beta-lactamase domain-containing protein</fullName>
    </recommendedName>
</protein>
<gene>
    <name evidence="2" type="ORF">Dthio_PD3650</name>
</gene>
<sequence>MIFHPPNPDEIEVSLFGPGYGECVVVHAGAGDWIIIDSCIDSRSGEVVPLRYLHKLGVEVERKVKHIIASHWHDDHTRGLSQLVEACSGARFWCPAAMTNQEFFRYVELHAETLSKQATGGTTEISRVFKLLQEKKRRRNRITPNVLIHQNQVCSAYSLSPSSDRYDDFLQNLAVEMPKVKSVQKRARVLEPNHLSAAVWIDLPDDGILLGSDVEEKNGHGWSLIFEEQTCIRTRASVFKVPHHGSSNAHHDRIWSEICNSSVNAVLSPFVRGLTKLPTLEDCKRICRLANQAYATAPPVAGGTQKYEPAVRKEFRELGIKFRAAQPKTGHIRLRGDASNGFNWSTELSPPALPLGQIYR</sequence>
<proteinExistence type="predicted"/>
<dbReference type="PANTHER" id="PTHR30619:SF1">
    <property type="entry name" value="RECOMBINATION PROTEIN 2"/>
    <property type="match status" value="1"/>
</dbReference>
<dbReference type="RefSeq" id="WP_008869316.1">
    <property type="nucleotide sequence ID" value="NZ_ACJN02000001.1"/>
</dbReference>
<evidence type="ECO:0000313" key="2">
    <source>
        <dbReference type="EMBL" id="EFI36194.1"/>
    </source>
</evidence>
<feature type="domain" description="Metallo-beta-lactamase" evidence="1">
    <location>
        <begin position="17"/>
        <end position="96"/>
    </location>
</feature>
<name>D6SJZ1_9BACT</name>
<dbReference type="SUPFAM" id="SSF56281">
    <property type="entry name" value="Metallo-hydrolase/oxidoreductase"/>
    <property type="match status" value="1"/>
</dbReference>
<dbReference type="AlphaFoldDB" id="D6SJZ1"/>
<organism evidence="2 3">
    <name type="scientific">Desulfonatronospira thiodismutans ASO3-1</name>
    <dbReference type="NCBI Taxonomy" id="555779"/>
    <lineage>
        <taxon>Bacteria</taxon>
        <taxon>Pseudomonadati</taxon>
        <taxon>Thermodesulfobacteriota</taxon>
        <taxon>Desulfovibrionia</taxon>
        <taxon>Desulfovibrionales</taxon>
        <taxon>Desulfonatronovibrionaceae</taxon>
        <taxon>Desulfonatronospira</taxon>
    </lineage>
</organism>
<dbReference type="Proteomes" id="UP000005496">
    <property type="component" value="Unassembled WGS sequence"/>
</dbReference>